<reference evidence="2" key="1">
    <citation type="submission" date="2021-03" db="EMBL/GenBank/DDBJ databases">
        <title>The complete genome sequence of Acetobacter sp. TBRC 12339.</title>
        <authorList>
            <person name="Charoenyingcharoen P."/>
            <person name="Yukphan P."/>
        </authorList>
    </citation>
    <scope>NUCLEOTIDE SEQUENCE</scope>
    <source>
        <strain evidence="2">TBRC 12339</strain>
    </source>
</reference>
<dbReference type="Proteomes" id="UP000664073">
    <property type="component" value="Unassembled WGS sequence"/>
</dbReference>
<keyword evidence="1" id="KW-0472">Membrane</keyword>
<evidence type="ECO:0000313" key="3">
    <source>
        <dbReference type="Proteomes" id="UP000664073"/>
    </source>
</evidence>
<dbReference type="RefSeq" id="WP_207846610.1">
    <property type="nucleotide sequence ID" value="NZ_JAFVMH010000006.1"/>
</dbReference>
<keyword evidence="3" id="KW-1185">Reference proteome</keyword>
<name>A0A939HQ15_9PROT</name>
<dbReference type="AlphaFoldDB" id="A0A939HQ15"/>
<proteinExistence type="predicted"/>
<comment type="caution">
    <text evidence="2">The sequence shown here is derived from an EMBL/GenBank/DDBJ whole genome shotgun (WGS) entry which is preliminary data.</text>
</comment>
<sequence length="232" mass="24702">MAEDLFREVDDEMKAERLRVMARRYAGVAAGLVLVVLAGAGAWSWRASQHKAAAVAATGQYLTALRQTDNLPVYQPGPPVTPLSGNAQTGLQTLTRLASTGPEGVAVLARMQEAAVQATRGDLKAALAAWDAVQGNEKADPAMRDLAMLLWCQQQIDTGDIAVLRSRLSVLVGKGKTWYGLATEALAMLDVREGHLEDARKKFAALVMAADVPPGVRNRAQDMTQALDPSAG</sequence>
<keyword evidence="1" id="KW-1133">Transmembrane helix</keyword>
<accession>A0A939HQ15</accession>
<protein>
    <submittedName>
        <fullName evidence="2">Tetratricopeptide repeat protein</fullName>
    </submittedName>
</protein>
<organism evidence="2 3">
    <name type="scientific">Acetobacter garciniae</name>
    <dbReference type="NCBI Taxonomy" id="2817435"/>
    <lineage>
        <taxon>Bacteria</taxon>
        <taxon>Pseudomonadati</taxon>
        <taxon>Pseudomonadota</taxon>
        <taxon>Alphaproteobacteria</taxon>
        <taxon>Acetobacterales</taxon>
        <taxon>Acetobacteraceae</taxon>
        <taxon>Acetobacter</taxon>
    </lineage>
</organism>
<feature type="transmembrane region" description="Helical" evidence="1">
    <location>
        <begin position="25"/>
        <end position="45"/>
    </location>
</feature>
<dbReference type="EMBL" id="JAFVMH010000006">
    <property type="protein sequence ID" value="MBO1325938.1"/>
    <property type="molecule type" value="Genomic_DNA"/>
</dbReference>
<gene>
    <name evidence="2" type="ORF">J2D77_12315</name>
</gene>
<keyword evidence="1" id="KW-0812">Transmembrane</keyword>
<evidence type="ECO:0000256" key="1">
    <source>
        <dbReference type="SAM" id="Phobius"/>
    </source>
</evidence>
<evidence type="ECO:0000313" key="2">
    <source>
        <dbReference type="EMBL" id="MBO1325938.1"/>
    </source>
</evidence>